<dbReference type="Proteomes" id="UP001501447">
    <property type="component" value="Unassembled WGS sequence"/>
</dbReference>
<comment type="caution">
    <text evidence="3">The sequence shown here is derived from an EMBL/GenBank/DDBJ whole genome shotgun (WGS) entry which is preliminary data.</text>
</comment>
<feature type="domain" description="Chorismate mutase" evidence="2">
    <location>
        <begin position="35"/>
        <end position="115"/>
    </location>
</feature>
<protein>
    <recommendedName>
        <fullName evidence="2">Chorismate mutase domain-containing protein</fullName>
    </recommendedName>
</protein>
<evidence type="ECO:0000313" key="4">
    <source>
        <dbReference type="Proteomes" id="UP001501447"/>
    </source>
</evidence>
<dbReference type="PROSITE" id="PS51168">
    <property type="entry name" value="CHORISMATE_MUT_2"/>
    <property type="match status" value="1"/>
</dbReference>
<dbReference type="Pfam" id="PF01817">
    <property type="entry name" value="CM_2"/>
    <property type="match status" value="1"/>
</dbReference>
<dbReference type="SMART" id="SM00830">
    <property type="entry name" value="CM_2"/>
    <property type="match status" value="1"/>
</dbReference>
<dbReference type="RefSeq" id="WP_344569877.1">
    <property type="nucleotide sequence ID" value="NZ_BAAARJ010000022.1"/>
</dbReference>
<dbReference type="InterPro" id="IPR002701">
    <property type="entry name" value="CM_II_prokaryot"/>
</dbReference>
<reference evidence="4" key="1">
    <citation type="journal article" date="2019" name="Int. J. Syst. Evol. Microbiol.">
        <title>The Global Catalogue of Microorganisms (GCM) 10K type strain sequencing project: providing services to taxonomists for standard genome sequencing and annotation.</title>
        <authorList>
            <consortium name="The Broad Institute Genomics Platform"/>
            <consortium name="The Broad Institute Genome Sequencing Center for Infectious Disease"/>
            <person name="Wu L."/>
            <person name="Ma J."/>
        </authorList>
    </citation>
    <scope>NUCLEOTIDE SEQUENCE [LARGE SCALE GENOMIC DNA]</scope>
    <source>
        <strain evidence="4">JCM 16373</strain>
    </source>
</reference>
<dbReference type="NCBIfam" id="NF005894">
    <property type="entry name" value="PRK07857.1"/>
    <property type="match status" value="1"/>
</dbReference>
<dbReference type="SUPFAM" id="SSF48600">
    <property type="entry name" value="Chorismate mutase II"/>
    <property type="match status" value="1"/>
</dbReference>
<dbReference type="InterPro" id="IPR036263">
    <property type="entry name" value="Chorismate_II_sf"/>
</dbReference>
<feature type="region of interest" description="Disordered" evidence="1">
    <location>
        <begin position="1"/>
        <end position="36"/>
    </location>
</feature>
<evidence type="ECO:0000256" key="1">
    <source>
        <dbReference type="SAM" id="MobiDB-lite"/>
    </source>
</evidence>
<organism evidence="3 4">
    <name type="scientific">Streptomyces axinellae</name>
    <dbReference type="NCBI Taxonomy" id="552788"/>
    <lineage>
        <taxon>Bacteria</taxon>
        <taxon>Bacillati</taxon>
        <taxon>Actinomycetota</taxon>
        <taxon>Actinomycetes</taxon>
        <taxon>Kitasatosporales</taxon>
        <taxon>Streptomycetaceae</taxon>
        <taxon>Streptomyces</taxon>
    </lineage>
</organism>
<feature type="compositionally biased region" description="Low complexity" evidence="1">
    <location>
        <begin position="13"/>
        <end position="26"/>
    </location>
</feature>
<evidence type="ECO:0000313" key="3">
    <source>
        <dbReference type="EMBL" id="GAA2633407.1"/>
    </source>
</evidence>
<dbReference type="Gene3D" id="1.20.59.10">
    <property type="entry name" value="Chorismate mutase"/>
    <property type="match status" value="1"/>
</dbReference>
<proteinExistence type="predicted"/>
<accession>A0ABP6D1Z6</accession>
<dbReference type="EMBL" id="BAAARJ010000022">
    <property type="protein sequence ID" value="GAA2633407.1"/>
    <property type="molecule type" value="Genomic_DNA"/>
</dbReference>
<evidence type="ECO:0000259" key="2">
    <source>
        <dbReference type="PROSITE" id="PS51168"/>
    </source>
</evidence>
<dbReference type="InterPro" id="IPR036979">
    <property type="entry name" value="CM_dom_sf"/>
</dbReference>
<keyword evidence="4" id="KW-1185">Reference proteome</keyword>
<gene>
    <name evidence="3" type="ORF">GCM10009863_56940</name>
</gene>
<name>A0ABP6D1Z6_9ACTN</name>
<dbReference type="NCBIfam" id="TIGR01808">
    <property type="entry name" value="CM_M_hiGC-arch"/>
    <property type="match status" value="1"/>
</dbReference>
<sequence length="115" mass="12322">MTSTTSLGENHTDPTAIPTATPSASPAPTPAGLGDDTGRAIAAERARIDALDARLIALVRDRMEVSEHIQRVRLAAGGRRVHLAREMEILDHYSSELGRPGRDLAMTLLGLCRGR</sequence>
<dbReference type="InterPro" id="IPR010958">
    <property type="entry name" value="Chorismate_mutase_highGC-bac"/>
</dbReference>